<feature type="domain" description="Exportin-1 C-terminal" evidence="7">
    <location>
        <begin position="2"/>
        <end position="77"/>
    </location>
</feature>
<dbReference type="Pfam" id="PF08767">
    <property type="entry name" value="CRM1_C"/>
    <property type="match status" value="1"/>
</dbReference>
<dbReference type="GO" id="GO:0005634">
    <property type="term" value="C:nucleus"/>
    <property type="evidence" value="ECO:0007669"/>
    <property type="project" value="UniProtKB-SubCell"/>
</dbReference>
<dbReference type="AlphaFoldDB" id="A0A9Q0RBB4"/>
<dbReference type="Proteomes" id="UP001149090">
    <property type="component" value="Unassembled WGS sequence"/>
</dbReference>
<comment type="subcellular location">
    <subcellularLocation>
        <location evidence="1">Nucleus</location>
    </subcellularLocation>
</comment>
<dbReference type="GO" id="GO:0015031">
    <property type="term" value="P:protein transport"/>
    <property type="evidence" value="ECO:0007669"/>
    <property type="project" value="UniProtKB-KW"/>
</dbReference>
<evidence type="ECO:0000256" key="4">
    <source>
        <dbReference type="ARBA" id="ARBA00022927"/>
    </source>
</evidence>
<dbReference type="InterPro" id="IPR014877">
    <property type="entry name" value="XPO1_C_dom"/>
</dbReference>
<dbReference type="OrthoDB" id="1721346at2759"/>
<keyword evidence="4" id="KW-0653">Protein transport</keyword>
<evidence type="ECO:0000256" key="3">
    <source>
        <dbReference type="ARBA" id="ARBA00022448"/>
    </source>
</evidence>
<evidence type="ECO:0000259" key="7">
    <source>
        <dbReference type="Pfam" id="PF08767"/>
    </source>
</evidence>
<dbReference type="InterPro" id="IPR011989">
    <property type="entry name" value="ARM-like"/>
</dbReference>
<organism evidence="8 9">
    <name type="scientific">Anaeramoeba ignava</name>
    <name type="common">Anaerobic marine amoeba</name>
    <dbReference type="NCBI Taxonomy" id="1746090"/>
    <lineage>
        <taxon>Eukaryota</taxon>
        <taxon>Metamonada</taxon>
        <taxon>Anaeramoebidae</taxon>
        <taxon>Anaeramoeba</taxon>
    </lineage>
</organism>
<keyword evidence="5" id="KW-0539">Nucleus</keyword>
<protein>
    <submittedName>
        <fullName evidence="8">Exportin</fullName>
    </submittedName>
</protein>
<evidence type="ECO:0000313" key="8">
    <source>
        <dbReference type="EMBL" id="KAJ5073962.1"/>
    </source>
</evidence>
<feature type="compositionally biased region" description="Acidic residues" evidence="6">
    <location>
        <begin position="113"/>
        <end position="123"/>
    </location>
</feature>
<dbReference type="InterPro" id="IPR016024">
    <property type="entry name" value="ARM-type_fold"/>
</dbReference>
<feature type="region of interest" description="Disordered" evidence="6">
    <location>
        <begin position="87"/>
        <end position="130"/>
    </location>
</feature>
<feature type="compositionally biased region" description="Basic and acidic residues" evidence="6">
    <location>
        <begin position="87"/>
        <end position="101"/>
    </location>
</feature>
<evidence type="ECO:0000313" key="9">
    <source>
        <dbReference type="Proteomes" id="UP001149090"/>
    </source>
</evidence>
<dbReference type="GO" id="GO:0005049">
    <property type="term" value="F:nuclear export signal receptor activity"/>
    <property type="evidence" value="ECO:0007669"/>
    <property type="project" value="InterPro"/>
</dbReference>
<evidence type="ECO:0000256" key="5">
    <source>
        <dbReference type="ARBA" id="ARBA00023242"/>
    </source>
</evidence>
<evidence type="ECO:0000256" key="6">
    <source>
        <dbReference type="SAM" id="MobiDB-lite"/>
    </source>
</evidence>
<comment type="similarity">
    <text evidence="2">Belongs to the exportin family.</text>
</comment>
<dbReference type="EMBL" id="JAPDFW010000071">
    <property type="protein sequence ID" value="KAJ5073962.1"/>
    <property type="molecule type" value="Genomic_DNA"/>
</dbReference>
<sequence length="130" mass="15566">MVSLNKIQTPLFNVATEYQQNEHYLKLYLLEMLAAMFPHLNQPQIENFIAGMFELNKDLPNFKNHLRDFLIQLKEFTGQDNTDLFEEEKQLQKQQDFERRKQIPGFINPYEQHDDENDNDNDNDNSINMN</sequence>
<gene>
    <name evidence="8" type="ORF">M0811_08235</name>
</gene>
<dbReference type="Gene3D" id="1.25.10.10">
    <property type="entry name" value="Leucine-rich Repeat Variant"/>
    <property type="match status" value="1"/>
</dbReference>
<reference evidence="8" key="1">
    <citation type="submission" date="2022-10" db="EMBL/GenBank/DDBJ databases">
        <title>Novel sulphate-reducing endosymbionts in the free-living metamonad Anaeramoeba.</title>
        <authorList>
            <person name="Jerlstrom-Hultqvist J."/>
            <person name="Cepicka I."/>
            <person name="Gallot-Lavallee L."/>
            <person name="Salas-Leiva D."/>
            <person name="Curtis B.A."/>
            <person name="Zahonova K."/>
            <person name="Pipaliya S."/>
            <person name="Dacks J."/>
            <person name="Roger A.J."/>
        </authorList>
    </citation>
    <scope>NUCLEOTIDE SEQUENCE</scope>
    <source>
        <strain evidence="8">BMAN</strain>
    </source>
</reference>
<name>A0A9Q0RBB4_ANAIG</name>
<keyword evidence="3" id="KW-0813">Transport</keyword>
<comment type="caution">
    <text evidence="8">The sequence shown here is derived from an EMBL/GenBank/DDBJ whole genome shotgun (WGS) entry which is preliminary data.</text>
</comment>
<keyword evidence="9" id="KW-1185">Reference proteome</keyword>
<evidence type="ECO:0000256" key="1">
    <source>
        <dbReference type="ARBA" id="ARBA00004123"/>
    </source>
</evidence>
<dbReference type="SUPFAM" id="SSF48371">
    <property type="entry name" value="ARM repeat"/>
    <property type="match status" value="1"/>
</dbReference>
<accession>A0A9Q0RBB4</accession>
<evidence type="ECO:0000256" key="2">
    <source>
        <dbReference type="ARBA" id="ARBA00009466"/>
    </source>
</evidence>
<proteinExistence type="inferred from homology"/>